<dbReference type="EMBL" id="CP020559">
    <property type="protein sequence ID" value="ARE87122.1"/>
    <property type="molecule type" value="Genomic_DNA"/>
</dbReference>
<dbReference type="Proteomes" id="UP000177894">
    <property type="component" value="Chromosome"/>
</dbReference>
<protein>
    <recommendedName>
        <fullName evidence="5">DUF2634 domain-containing protein</fullName>
    </recommendedName>
</protein>
<evidence type="ECO:0000313" key="4">
    <source>
        <dbReference type="Proteomes" id="UP000192478"/>
    </source>
</evidence>
<reference evidence="2 4" key="2">
    <citation type="submission" date="2017-03" db="EMBL/GenBank/DDBJ databases">
        <title>Complete sequence of Clostridium formicaceticum DSM 92.</title>
        <authorList>
            <person name="Poehlein A."/>
            <person name="Karl M."/>
            <person name="Bengelsdorf F.R."/>
            <person name="Duerre P."/>
            <person name="Daniel R."/>
        </authorList>
    </citation>
    <scope>NUCLEOTIDE SEQUENCE [LARGE SCALE GENOMIC DNA]</scope>
    <source>
        <strain evidence="2 4">DSM 92</strain>
    </source>
</reference>
<dbReference type="InterPro" id="IPR020288">
    <property type="entry name" value="Sheath_initiator"/>
</dbReference>
<reference evidence="1 3" key="1">
    <citation type="submission" date="2016-10" db="EMBL/GenBank/DDBJ databases">
        <title>Complete Genome Sequence of Acetogen Clostridium formicoaceticum ATCC 27076.</title>
        <authorList>
            <person name="Bao T."/>
            <person name="Cheng C."/>
            <person name="Zhao J."/>
            <person name="Yang S.-T."/>
            <person name="Wang J."/>
            <person name="Wang M."/>
        </authorList>
    </citation>
    <scope>NUCLEOTIDE SEQUENCE [LARGE SCALE GENOMIC DNA]</scope>
    <source>
        <strain evidence="1 3">ATCC 27076</strain>
    </source>
</reference>
<dbReference type="EMBL" id="CP017603">
    <property type="protein sequence ID" value="AOY76690.1"/>
    <property type="molecule type" value="Genomic_DNA"/>
</dbReference>
<name>A0AAC9RKA3_9CLOT</name>
<accession>A0AAC9RKA3</accession>
<proteinExistence type="predicted"/>
<organism evidence="2 4">
    <name type="scientific">Clostridium formicaceticum</name>
    <dbReference type="NCBI Taxonomy" id="1497"/>
    <lineage>
        <taxon>Bacteria</taxon>
        <taxon>Bacillati</taxon>
        <taxon>Bacillota</taxon>
        <taxon>Clostridia</taxon>
        <taxon>Eubacteriales</taxon>
        <taxon>Clostridiaceae</taxon>
        <taxon>Clostridium</taxon>
    </lineage>
</organism>
<dbReference type="Proteomes" id="UP000192478">
    <property type="component" value="Chromosome"/>
</dbReference>
<dbReference type="Pfam" id="PF10934">
    <property type="entry name" value="Sheath_initiator"/>
    <property type="match status" value="1"/>
</dbReference>
<keyword evidence="3" id="KW-1185">Reference proteome</keyword>
<sequence length="148" mass="17330">MFPSLDLDEIREAGQSEEEKPGGKSFLYDFKKGDFVMKDGRLVVVEDVEAVKVWIEKLLRTEKFKFKIYKEEDADEYGVTVRKLILGKKFPAFFLQSELKREISEALAKHTKIEKVENFRIEREVATLNIFFTVVLKDGHTFEQEVVF</sequence>
<evidence type="ECO:0000313" key="1">
    <source>
        <dbReference type="EMBL" id="AOY76690.1"/>
    </source>
</evidence>
<evidence type="ECO:0000313" key="3">
    <source>
        <dbReference type="Proteomes" id="UP000177894"/>
    </source>
</evidence>
<dbReference type="RefSeq" id="WP_070968707.1">
    <property type="nucleotide sequence ID" value="NZ_CP017603.1"/>
</dbReference>
<gene>
    <name evidence="1" type="ORF">BJL90_12925</name>
    <name evidence="2" type="ORF">CLFO_15080</name>
</gene>
<evidence type="ECO:0000313" key="2">
    <source>
        <dbReference type="EMBL" id="ARE87122.1"/>
    </source>
</evidence>
<evidence type="ECO:0008006" key="5">
    <source>
        <dbReference type="Google" id="ProtNLM"/>
    </source>
</evidence>
<dbReference type="KEGG" id="cfm:BJL90_12925"/>
<dbReference type="AlphaFoldDB" id="A0AAC9RKA3"/>